<dbReference type="RefSeq" id="WP_023191176.1">
    <property type="nucleotide sequence ID" value="NZ_HG530883.1"/>
</dbReference>
<feature type="region of interest" description="Disordered" evidence="1">
    <location>
        <begin position="1"/>
        <end position="46"/>
    </location>
</feature>
<dbReference type="HOGENOM" id="CLU_3185096_0_0_9"/>
<feature type="compositionally biased region" description="Basic and acidic residues" evidence="1">
    <location>
        <begin position="1"/>
        <end position="10"/>
    </location>
</feature>
<comment type="caution">
    <text evidence="2">The sequence shown here is derived from an EMBL/GenBank/DDBJ whole genome shotgun (WGS) entry which is preliminary data.</text>
</comment>
<evidence type="ECO:0000313" key="2">
    <source>
        <dbReference type="EMBL" id="CDI59044.1"/>
    </source>
</evidence>
<keyword evidence="3" id="KW-1185">Reference proteome</keyword>
<dbReference type="Proteomes" id="UP000017248">
    <property type="component" value="Unassembled WGS sequence"/>
</dbReference>
<dbReference type="EMBL" id="CBUK010000134">
    <property type="protein sequence ID" value="CDI59044.1"/>
    <property type="molecule type" value="Genomic_DNA"/>
</dbReference>
<feature type="compositionally biased region" description="Basic and acidic residues" evidence="1">
    <location>
        <begin position="29"/>
        <end position="40"/>
    </location>
</feature>
<name>U6F7P2_LACHE</name>
<gene>
    <name evidence="2" type="ORF">LHCIRMBIA951_00481</name>
</gene>
<proteinExistence type="predicted"/>
<reference evidence="2" key="1">
    <citation type="submission" date="2013-09" db="EMBL/GenBank/DDBJ databases">
        <title>Draft Genome Sequence of five Lactobacillus helveticus strains CIRM-BIA 101T, 103, 104, 951 and 953 isolated from milk product.</title>
        <authorList>
            <person name="Valence F."/>
            <person name="Chuat V."/>
            <person name="Ma L."/>
            <person name="Creno S."/>
            <person name="Falentin H."/>
            <person name="Lortal S."/>
            <person name="Bizet C."/>
            <person name="Clermont D."/>
            <person name="Loux V."/>
            <person name="Bouchier C."/>
            <person name="Cousin S."/>
        </authorList>
    </citation>
    <scope>NUCLEOTIDE SEQUENCE [LARGE SCALE GENOMIC DNA]</scope>
    <source>
        <strain evidence="2">CIRM-BIA 951</strain>
    </source>
</reference>
<evidence type="ECO:0000256" key="1">
    <source>
        <dbReference type="SAM" id="MobiDB-lite"/>
    </source>
</evidence>
<protein>
    <submittedName>
        <fullName evidence="2">Uncharacterized protein</fullName>
    </submittedName>
</protein>
<organism evidence="2 3">
    <name type="scientific">Lactobacillus helveticus CIRM-BIA 951</name>
    <dbReference type="NCBI Taxonomy" id="1226334"/>
    <lineage>
        <taxon>Bacteria</taxon>
        <taxon>Bacillati</taxon>
        <taxon>Bacillota</taxon>
        <taxon>Bacilli</taxon>
        <taxon>Lactobacillales</taxon>
        <taxon>Lactobacillaceae</taxon>
        <taxon>Lactobacillus</taxon>
    </lineage>
</organism>
<evidence type="ECO:0000313" key="3">
    <source>
        <dbReference type="Proteomes" id="UP000017248"/>
    </source>
</evidence>
<accession>U6F7P2</accession>
<dbReference type="AlphaFoldDB" id="U6F7P2"/>
<sequence length="46" mass="5266">MNNDKDKQNTDRYVYGDSAETKIGTGVRRGRDEKVSDPSKPHKKDK</sequence>